<dbReference type="Proteomes" id="UP000295735">
    <property type="component" value="Unassembled WGS sequence"/>
</dbReference>
<keyword evidence="1" id="KW-0732">Signal</keyword>
<keyword evidence="3" id="KW-1185">Reference proteome</keyword>
<feature type="chain" id="PRO_5046614521" description="Lipoprotein" evidence="1">
    <location>
        <begin position="21"/>
        <end position="249"/>
    </location>
</feature>
<protein>
    <recommendedName>
        <fullName evidence="4">Lipoprotein</fullName>
    </recommendedName>
</protein>
<feature type="signal peptide" evidence="1">
    <location>
        <begin position="1"/>
        <end position="20"/>
    </location>
</feature>
<evidence type="ECO:0000256" key="1">
    <source>
        <dbReference type="SAM" id="SignalP"/>
    </source>
</evidence>
<name>A0ABQ6R7A1_9STAP</name>
<proteinExistence type="predicted"/>
<comment type="caution">
    <text evidence="2">The sequence shown here is derived from an EMBL/GenBank/DDBJ whole genome shotgun (WGS) entry which is preliminary data.</text>
</comment>
<dbReference type="RefSeq" id="WP_149459462.1">
    <property type="nucleotide sequence ID" value="NZ_SCWC02000006.1"/>
</dbReference>
<dbReference type="EMBL" id="SCWC02000006">
    <property type="protein sequence ID" value="KAA1038368.1"/>
    <property type="molecule type" value="Genomic_DNA"/>
</dbReference>
<organism evidence="2 3">
    <name type="scientific">Macrococcus equipercicus</name>
    <dbReference type="NCBI Taxonomy" id="69967"/>
    <lineage>
        <taxon>Bacteria</taxon>
        <taxon>Bacillati</taxon>
        <taxon>Bacillota</taxon>
        <taxon>Bacilli</taxon>
        <taxon>Bacillales</taxon>
        <taxon>Staphylococcaceae</taxon>
        <taxon>Macrococcus</taxon>
    </lineage>
</organism>
<sequence length="249" mass="27992">MKKQLLATLLASTVVMTACGHDKETTNKTDHTNKVTNTTSLIKAAKAAAKNVNSYASTYKNNINDGSNQSVIDFGLMIDEQHNQKVTIKDNKESTVFYVYDKKTVLKQNNQWIDASTYVGSQMVSQTEPLLYNSQFKLIDQLKGAKYEKNNGYTLTETFSDYKKYKALFGNTTENRKAINALEKKYPGIQGSIIVMFNKDKQIEDITNKLTLKNDNTTVSNNAVTTFDKINELKKLDIPDAVKQAESIQ</sequence>
<reference evidence="2 3" key="1">
    <citation type="submission" date="2019-09" db="EMBL/GenBank/DDBJ databases">
        <authorList>
            <person name="Mazhar S."/>
            <person name="Altermann E."/>
            <person name="Hill C."/>
            <person name="Mcauliffe O."/>
        </authorList>
    </citation>
    <scope>NUCLEOTIDE SEQUENCE [LARGE SCALE GENOMIC DNA]</scope>
    <source>
        <strain evidence="2 3">ATCC 51831</strain>
    </source>
</reference>
<evidence type="ECO:0000313" key="2">
    <source>
        <dbReference type="EMBL" id="KAA1038368.1"/>
    </source>
</evidence>
<accession>A0ABQ6R7A1</accession>
<evidence type="ECO:0000313" key="3">
    <source>
        <dbReference type="Proteomes" id="UP000295735"/>
    </source>
</evidence>
<dbReference type="PROSITE" id="PS51257">
    <property type="entry name" value="PROKAR_LIPOPROTEIN"/>
    <property type="match status" value="1"/>
</dbReference>
<evidence type="ECO:0008006" key="4">
    <source>
        <dbReference type="Google" id="ProtNLM"/>
    </source>
</evidence>
<gene>
    <name evidence="2" type="ORF">ERX35_008450</name>
</gene>